<keyword evidence="8" id="KW-0539">Nucleus</keyword>
<dbReference type="SMART" id="SM00399">
    <property type="entry name" value="ZnF_C4"/>
    <property type="match status" value="1"/>
</dbReference>
<keyword evidence="7" id="KW-0675">Receptor</keyword>
<name>A0A814DB61_9BILA</name>
<evidence type="ECO:0000259" key="9">
    <source>
        <dbReference type="PROSITE" id="PS51030"/>
    </source>
</evidence>
<evidence type="ECO:0000256" key="4">
    <source>
        <dbReference type="ARBA" id="ARBA00023015"/>
    </source>
</evidence>
<dbReference type="Gene3D" id="3.30.50.10">
    <property type="entry name" value="Erythroid Transcription Factor GATA-1, subunit A"/>
    <property type="match status" value="1"/>
</dbReference>
<sequence>MSLYQSYICYQNSDYLNNYQNDQKQELTYQHQAPSAYTEIIQQETKRGKYSHNCEICGDTCSGFHYGAFTCEACKLFFSRVTRNKRKRKFDECMLKNCVIDIQSRSDCPECRFKKCLNKGMSLANSRYGRNIIFKNTPKPIQNSENPSLKLTELFNQTQQLFQSYFYYLTYENSYQTEYCLRTSLISLYDKSINLIDHKTITYKSEFKFLQSYSNINFSKLNETKLNALVLLFSLLFNVNFKHSLNFVFYTTQVKTELFNMLLKSNFNDVLTIYLDKMNSVIDNLSSNSAFLINIYYFLHVFMTLGQLDQVEQIGKYDNKLVQMIKNELTLNKFVAKSNELKISKTDECEPIITILNISTQTSNFIDSISC</sequence>
<keyword evidence="3" id="KW-0862">Zinc</keyword>
<organism evidence="10 11">
    <name type="scientific">Brachionus calyciflorus</name>
    <dbReference type="NCBI Taxonomy" id="104777"/>
    <lineage>
        <taxon>Eukaryota</taxon>
        <taxon>Metazoa</taxon>
        <taxon>Spiralia</taxon>
        <taxon>Gnathifera</taxon>
        <taxon>Rotifera</taxon>
        <taxon>Eurotatoria</taxon>
        <taxon>Monogononta</taxon>
        <taxon>Pseudotrocha</taxon>
        <taxon>Ploima</taxon>
        <taxon>Brachionidae</taxon>
        <taxon>Brachionus</taxon>
    </lineage>
</organism>
<feature type="domain" description="Nuclear receptor" evidence="9">
    <location>
        <begin position="51"/>
        <end position="128"/>
    </location>
</feature>
<comment type="caution">
    <text evidence="10">The sequence shown here is derived from an EMBL/GenBank/DDBJ whole genome shotgun (WGS) entry which is preliminary data.</text>
</comment>
<keyword evidence="6" id="KW-0804">Transcription</keyword>
<keyword evidence="5" id="KW-0238">DNA-binding</keyword>
<evidence type="ECO:0000256" key="6">
    <source>
        <dbReference type="ARBA" id="ARBA00023163"/>
    </source>
</evidence>
<dbReference type="InterPro" id="IPR050200">
    <property type="entry name" value="Nuclear_hormone_rcpt_NR3"/>
</dbReference>
<dbReference type="AlphaFoldDB" id="A0A814DB61"/>
<evidence type="ECO:0000256" key="3">
    <source>
        <dbReference type="ARBA" id="ARBA00022833"/>
    </source>
</evidence>
<dbReference type="GO" id="GO:0003700">
    <property type="term" value="F:DNA-binding transcription factor activity"/>
    <property type="evidence" value="ECO:0007669"/>
    <property type="project" value="InterPro"/>
</dbReference>
<dbReference type="GO" id="GO:0008270">
    <property type="term" value="F:zinc ion binding"/>
    <property type="evidence" value="ECO:0007669"/>
    <property type="project" value="UniProtKB-KW"/>
</dbReference>
<dbReference type="PANTHER" id="PTHR48092">
    <property type="entry name" value="KNIRPS-RELATED PROTEIN-RELATED"/>
    <property type="match status" value="1"/>
</dbReference>
<dbReference type="EMBL" id="CAJNOC010002823">
    <property type="protein sequence ID" value="CAF0953440.1"/>
    <property type="molecule type" value="Genomic_DNA"/>
</dbReference>
<evidence type="ECO:0000256" key="2">
    <source>
        <dbReference type="ARBA" id="ARBA00022771"/>
    </source>
</evidence>
<reference evidence="10" key="1">
    <citation type="submission" date="2021-02" db="EMBL/GenBank/DDBJ databases">
        <authorList>
            <person name="Nowell W R."/>
        </authorList>
    </citation>
    <scope>NUCLEOTIDE SEQUENCE</scope>
    <source>
        <strain evidence="10">Ploen Becks lab</strain>
    </source>
</reference>
<dbReference type="PROSITE" id="PS00031">
    <property type="entry name" value="NUCLEAR_REC_DBD_1"/>
    <property type="match status" value="1"/>
</dbReference>
<dbReference type="PROSITE" id="PS51030">
    <property type="entry name" value="NUCLEAR_REC_DBD_2"/>
    <property type="match status" value="1"/>
</dbReference>
<evidence type="ECO:0000256" key="8">
    <source>
        <dbReference type="ARBA" id="ARBA00023242"/>
    </source>
</evidence>
<dbReference type="InterPro" id="IPR001628">
    <property type="entry name" value="Znf_hrmn_rcpt"/>
</dbReference>
<evidence type="ECO:0000256" key="7">
    <source>
        <dbReference type="ARBA" id="ARBA00023170"/>
    </source>
</evidence>
<keyword evidence="4" id="KW-0805">Transcription regulation</keyword>
<dbReference type="SUPFAM" id="SSF57716">
    <property type="entry name" value="Glucocorticoid receptor-like (DNA-binding domain)"/>
    <property type="match status" value="1"/>
</dbReference>
<dbReference type="GO" id="GO:0043565">
    <property type="term" value="F:sequence-specific DNA binding"/>
    <property type="evidence" value="ECO:0007669"/>
    <property type="project" value="InterPro"/>
</dbReference>
<gene>
    <name evidence="10" type="ORF">OXX778_LOCUS14067</name>
</gene>
<dbReference type="InterPro" id="IPR013088">
    <property type="entry name" value="Znf_NHR/GATA"/>
</dbReference>
<evidence type="ECO:0000256" key="5">
    <source>
        <dbReference type="ARBA" id="ARBA00023125"/>
    </source>
</evidence>
<keyword evidence="1" id="KW-0479">Metal-binding</keyword>
<protein>
    <recommendedName>
        <fullName evidence="9">Nuclear receptor domain-containing protein</fullName>
    </recommendedName>
</protein>
<dbReference type="Proteomes" id="UP000663879">
    <property type="component" value="Unassembled WGS sequence"/>
</dbReference>
<dbReference type="PRINTS" id="PR00047">
    <property type="entry name" value="STROIDFINGER"/>
</dbReference>
<dbReference type="OrthoDB" id="8122938at2759"/>
<keyword evidence="11" id="KW-1185">Reference proteome</keyword>
<evidence type="ECO:0000313" key="10">
    <source>
        <dbReference type="EMBL" id="CAF0953440.1"/>
    </source>
</evidence>
<evidence type="ECO:0000256" key="1">
    <source>
        <dbReference type="ARBA" id="ARBA00022723"/>
    </source>
</evidence>
<accession>A0A814DB61</accession>
<keyword evidence="2" id="KW-0863">Zinc-finger</keyword>
<proteinExistence type="predicted"/>
<dbReference type="Pfam" id="PF00105">
    <property type="entry name" value="zf-C4"/>
    <property type="match status" value="1"/>
</dbReference>
<evidence type="ECO:0000313" key="11">
    <source>
        <dbReference type="Proteomes" id="UP000663879"/>
    </source>
</evidence>